<dbReference type="Pfam" id="PF12796">
    <property type="entry name" value="Ank_2"/>
    <property type="match status" value="1"/>
</dbReference>
<feature type="region of interest" description="Disordered" evidence="3">
    <location>
        <begin position="173"/>
        <end position="198"/>
    </location>
</feature>
<dbReference type="Proteomes" id="UP001178507">
    <property type="component" value="Unassembled WGS sequence"/>
</dbReference>
<evidence type="ECO:0000313" key="6">
    <source>
        <dbReference type="Proteomes" id="UP001178507"/>
    </source>
</evidence>
<evidence type="ECO:0000256" key="1">
    <source>
        <dbReference type="ARBA" id="ARBA00022737"/>
    </source>
</evidence>
<dbReference type="Gene3D" id="1.25.40.20">
    <property type="entry name" value="Ankyrin repeat-containing domain"/>
    <property type="match status" value="1"/>
</dbReference>
<feature type="region of interest" description="Disordered" evidence="3">
    <location>
        <begin position="320"/>
        <end position="367"/>
    </location>
</feature>
<gene>
    <name evidence="5" type="ORF">EVOR1521_LOCUS12444</name>
</gene>
<dbReference type="AlphaFoldDB" id="A0AA36IE25"/>
<dbReference type="SMART" id="SM00271">
    <property type="entry name" value="DnaJ"/>
    <property type="match status" value="1"/>
</dbReference>
<evidence type="ECO:0000313" key="5">
    <source>
        <dbReference type="EMBL" id="CAJ1385971.1"/>
    </source>
</evidence>
<dbReference type="PANTHER" id="PTHR24201">
    <property type="entry name" value="ANK_REP_REGION DOMAIN-CONTAINING PROTEIN"/>
    <property type="match status" value="1"/>
</dbReference>
<dbReference type="Gene3D" id="1.10.287.110">
    <property type="entry name" value="DnaJ domain"/>
    <property type="match status" value="1"/>
</dbReference>
<dbReference type="SUPFAM" id="SSF46565">
    <property type="entry name" value="Chaperone J-domain"/>
    <property type="match status" value="1"/>
</dbReference>
<dbReference type="InterPro" id="IPR050776">
    <property type="entry name" value="Ank_Repeat/CDKN_Inhibitor"/>
</dbReference>
<dbReference type="CDD" id="cd06257">
    <property type="entry name" value="DnaJ"/>
    <property type="match status" value="1"/>
</dbReference>
<keyword evidence="1" id="KW-0677">Repeat</keyword>
<dbReference type="SMART" id="SM00248">
    <property type="entry name" value="ANK"/>
    <property type="match status" value="3"/>
</dbReference>
<dbReference type="PRINTS" id="PR00625">
    <property type="entry name" value="JDOMAIN"/>
</dbReference>
<feature type="compositionally biased region" description="Pro residues" evidence="3">
    <location>
        <begin position="339"/>
        <end position="354"/>
    </location>
</feature>
<comment type="caution">
    <text evidence="5">The sequence shown here is derived from an EMBL/GenBank/DDBJ whole genome shotgun (WGS) entry which is preliminary data.</text>
</comment>
<dbReference type="InterPro" id="IPR036770">
    <property type="entry name" value="Ankyrin_rpt-contain_sf"/>
</dbReference>
<dbReference type="EMBL" id="CAUJNA010001313">
    <property type="protein sequence ID" value="CAJ1385971.1"/>
    <property type="molecule type" value="Genomic_DNA"/>
</dbReference>
<protein>
    <recommendedName>
        <fullName evidence="4">J domain-containing protein</fullName>
    </recommendedName>
</protein>
<dbReference type="Pfam" id="PF00226">
    <property type="entry name" value="DnaJ"/>
    <property type="match status" value="1"/>
</dbReference>
<dbReference type="PROSITE" id="PS50076">
    <property type="entry name" value="DNAJ_2"/>
    <property type="match status" value="1"/>
</dbReference>
<evidence type="ECO:0000256" key="2">
    <source>
        <dbReference type="ARBA" id="ARBA00023043"/>
    </source>
</evidence>
<evidence type="ECO:0000256" key="3">
    <source>
        <dbReference type="SAM" id="MobiDB-lite"/>
    </source>
</evidence>
<keyword evidence="2" id="KW-0040">ANK repeat</keyword>
<accession>A0AA36IE25</accession>
<dbReference type="SUPFAM" id="SSF48403">
    <property type="entry name" value="Ankyrin repeat"/>
    <property type="match status" value="1"/>
</dbReference>
<dbReference type="InterPro" id="IPR002110">
    <property type="entry name" value="Ankyrin_rpt"/>
</dbReference>
<dbReference type="InterPro" id="IPR001623">
    <property type="entry name" value="DnaJ_domain"/>
</dbReference>
<reference evidence="5" key="1">
    <citation type="submission" date="2023-08" db="EMBL/GenBank/DDBJ databases">
        <authorList>
            <person name="Chen Y."/>
            <person name="Shah S."/>
            <person name="Dougan E. K."/>
            <person name="Thang M."/>
            <person name="Chan C."/>
        </authorList>
    </citation>
    <scope>NUCLEOTIDE SEQUENCE</scope>
</reference>
<organism evidence="5 6">
    <name type="scientific">Effrenium voratum</name>
    <dbReference type="NCBI Taxonomy" id="2562239"/>
    <lineage>
        <taxon>Eukaryota</taxon>
        <taxon>Sar</taxon>
        <taxon>Alveolata</taxon>
        <taxon>Dinophyceae</taxon>
        <taxon>Suessiales</taxon>
        <taxon>Symbiodiniaceae</taxon>
        <taxon>Effrenium</taxon>
    </lineage>
</organism>
<keyword evidence="6" id="KW-1185">Reference proteome</keyword>
<feature type="domain" description="J" evidence="4">
    <location>
        <begin position="421"/>
        <end position="483"/>
    </location>
</feature>
<dbReference type="InterPro" id="IPR036869">
    <property type="entry name" value="J_dom_sf"/>
</dbReference>
<sequence length="483" mass="52677">MTGPSAAVLRKVAEDADVDTLKVLLEASSNPAELLGQADGQGQSPLHLAVRARPGDEALATVSSLLAFRAPLEQQNDRGETPLVLAVRTALAAGVGEGPWLLPVQLILEARAAAGAADKRGRTALTYAASAGSLPLCRALLSFRAEPRQANASGATAESLARRQGHQDVLELLSQEPSKPTPKPAKPPASETSARRRECEAAKLPVDWCRNEQQMMELRSYWQKWSLVSMQQLMQECKMQRINSDKVPRSEELLSRLVLHHAWEQMSDDQLQDACFARGVPVPKSSFSSAYSVNREADRTDIIFRLKEAVFGLRPGEFGPLPVAPDDAKRPSGYAPKFAPKPAPKTAPKPPPKTAPKTAPDGSDDWKSEPRMFRFLQEFPGFSGPAPGPEAAFWTDAALRQYFFSNGYVRPRAGHEGRLSAHFRTLGLSDTASAEAVRKAYRALALKHHPDKSEDKSGVDFQRVQQAYDALAQAGRLRPEPSE</sequence>
<evidence type="ECO:0000259" key="4">
    <source>
        <dbReference type="PROSITE" id="PS50076"/>
    </source>
</evidence>
<proteinExistence type="predicted"/>
<name>A0AA36IE25_9DINO</name>